<keyword evidence="4 6" id="KW-0067">ATP-binding</keyword>
<dbReference type="InterPro" id="IPR017871">
    <property type="entry name" value="ABC_transporter-like_CS"/>
</dbReference>
<evidence type="ECO:0000313" key="7">
    <source>
        <dbReference type="Proteomes" id="UP001219862"/>
    </source>
</evidence>
<evidence type="ECO:0000259" key="5">
    <source>
        <dbReference type="PROSITE" id="PS50893"/>
    </source>
</evidence>
<sequence length="378" mass="40634">MVALKLDQVSKRYGTVQVMDKLSLDVEEGEFIVFLGPSGCGKTSLLRMIAGLEEVSGGRILIGGKDVTAAAPGQRNLAMVFQHYALYPHMTVRANLAFGLNNIGIPPDVIAARIDEAARMLELAPLLDRKPGQLSGGQRQRVAIGRAVVKEPGIFLFDEPLSNLDAALRGRTRVELAQLHRRLGATMVFVTHDQLEAMTLATRIVVMNAGVIEQVAPPAEIYHRPASRFVAGFVGTPGMNFIPVRLQPSTQPNVQIQLPGGTSLGTWVPNKTLPMGLDFSLGVRPENLLLVDKPAVGQGLQGRVELVEFLGERSLAHLRLADESTLIATVPAGAPAPAAGMVVHLQIELAHAHLFDAAGRAHHAVRPDRQQQVPELVA</sequence>
<accession>A0ABT5KXI6</accession>
<dbReference type="SUPFAM" id="SSF50331">
    <property type="entry name" value="MOP-like"/>
    <property type="match status" value="1"/>
</dbReference>
<feature type="domain" description="ABC transporter" evidence="5">
    <location>
        <begin position="4"/>
        <end position="234"/>
    </location>
</feature>
<reference evidence="6 7" key="1">
    <citation type="submission" date="2022-10" db="EMBL/GenBank/DDBJ databases">
        <title>paucibacter sp. hw8 Genome sequencing.</title>
        <authorList>
            <person name="Park S."/>
        </authorList>
    </citation>
    <scope>NUCLEOTIDE SEQUENCE [LARGE SCALE GENOMIC DNA]</scope>
    <source>
        <strain evidence="7">hw8</strain>
    </source>
</reference>
<dbReference type="CDD" id="cd03301">
    <property type="entry name" value="ABC_MalK_N"/>
    <property type="match status" value="1"/>
</dbReference>
<dbReference type="SUPFAM" id="SSF52540">
    <property type="entry name" value="P-loop containing nucleoside triphosphate hydrolases"/>
    <property type="match status" value="1"/>
</dbReference>
<dbReference type="Pfam" id="PF00005">
    <property type="entry name" value="ABC_tran"/>
    <property type="match status" value="1"/>
</dbReference>
<dbReference type="Gene3D" id="2.40.50.100">
    <property type="match status" value="1"/>
</dbReference>
<keyword evidence="2" id="KW-0472">Membrane</keyword>
<dbReference type="InterPro" id="IPR047641">
    <property type="entry name" value="ABC_transpr_MalK/UgpC-like"/>
</dbReference>
<dbReference type="SMART" id="SM00382">
    <property type="entry name" value="AAA"/>
    <property type="match status" value="1"/>
</dbReference>
<dbReference type="InterPro" id="IPR013611">
    <property type="entry name" value="Transp-assoc_OB_typ2"/>
</dbReference>
<keyword evidence="2" id="KW-1003">Cell membrane</keyword>
<dbReference type="Proteomes" id="UP001219862">
    <property type="component" value="Unassembled WGS sequence"/>
</dbReference>
<dbReference type="PROSITE" id="PS50893">
    <property type="entry name" value="ABC_TRANSPORTER_2"/>
    <property type="match status" value="1"/>
</dbReference>
<dbReference type="Pfam" id="PF08402">
    <property type="entry name" value="TOBE_2"/>
    <property type="match status" value="1"/>
</dbReference>
<dbReference type="EMBL" id="JAQQXS010000013">
    <property type="protein sequence ID" value="MDC8786472.1"/>
    <property type="molecule type" value="Genomic_DNA"/>
</dbReference>
<evidence type="ECO:0000256" key="2">
    <source>
        <dbReference type="ARBA" id="ARBA00022475"/>
    </source>
</evidence>
<protein>
    <submittedName>
        <fullName evidence="6">Sn-glycerol-3-phosphate ABC transporter ATP-binding protein UgpC</fullName>
    </submittedName>
</protein>
<dbReference type="RefSeq" id="WP_273597584.1">
    <property type="nucleotide sequence ID" value="NZ_JAQQXS010000013.1"/>
</dbReference>
<dbReference type="NCBIfam" id="NF008653">
    <property type="entry name" value="PRK11650.1"/>
    <property type="match status" value="1"/>
</dbReference>
<keyword evidence="3" id="KW-0547">Nucleotide-binding</keyword>
<dbReference type="InterPro" id="IPR003593">
    <property type="entry name" value="AAA+_ATPase"/>
</dbReference>
<evidence type="ECO:0000313" key="6">
    <source>
        <dbReference type="EMBL" id="MDC8786472.1"/>
    </source>
</evidence>
<dbReference type="GO" id="GO:0005524">
    <property type="term" value="F:ATP binding"/>
    <property type="evidence" value="ECO:0007669"/>
    <property type="project" value="UniProtKB-KW"/>
</dbReference>
<evidence type="ECO:0000256" key="3">
    <source>
        <dbReference type="ARBA" id="ARBA00022741"/>
    </source>
</evidence>
<comment type="caution">
    <text evidence="6">The sequence shown here is derived from an EMBL/GenBank/DDBJ whole genome shotgun (WGS) entry which is preliminary data.</text>
</comment>
<gene>
    <name evidence="6" type="primary">ugpC</name>
    <name evidence="6" type="ORF">PRZ01_14875</name>
</gene>
<dbReference type="PANTHER" id="PTHR43875:SF1">
    <property type="entry name" value="OSMOPROTECTIVE COMPOUNDS UPTAKE ATP-BINDING PROTEIN GGTA"/>
    <property type="match status" value="1"/>
</dbReference>
<keyword evidence="1" id="KW-0813">Transport</keyword>
<dbReference type="InterPro" id="IPR008995">
    <property type="entry name" value="Mo/tungstate-bd_C_term_dom"/>
</dbReference>
<name>A0ABT5KXI6_9BURK</name>
<keyword evidence="7" id="KW-1185">Reference proteome</keyword>
<organism evidence="6 7">
    <name type="scientific">Roseateles koreensis</name>
    <dbReference type="NCBI Taxonomy" id="2987526"/>
    <lineage>
        <taxon>Bacteria</taxon>
        <taxon>Pseudomonadati</taxon>
        <taxon>Pseudomonadota</taxon>
        <taxon>Betaproteobacteria</taxon>
        <taxon>Burkholderiales</taxon>
        <taxon>Sphaerotilaceae</taxon>
        <taxon>Roseateles</taxon>
    </lineage>
</organism>
<dbReference type="PANTHER" id="PTHR43875">
    <property type="entry name" value="MALTODEXTRIN IMPORT ATP-BINDING PROTEIN MSMX"/>
    <property type="match status" value="1"/>
</dbReference>
<dbReference type="InterPro" id="IPR015855">
    <property type="entry name" value="ABC_transpr_MalK-like"/>
</dbReference>
<evidence type="ECO:0000256" key="4">
    <source>
        <dbReference type="ARBA" id="ARBA00022840"/>
    </source>
</evidence>
<dbReference type="Gene3D" id="2.40.50.140">
    <property type="entry name" value="Nucleic acid-binding proteins"/>
    <property type="match status" value="1"/>
</dbReference>
<proteinExistence type="predicted"/>
<dbReference type="InterPro" id="IPR003439">
    <property type="entry name" value="ABC_transporter-like_ATP-bd"/>
</dbReference>
<dbReference type="Gene3D" id="3.40.50.300">
    <property type="entry name" value="P-loop containing nucleotide triphosphate hydrolases"/>
    <property type="match status" value="1"/>
</dbReference>
<dbReference type="InterPro" id="IPR012340">
    <property type="entry name" value="NA-bd_OB-fold"/>
</dbReference>
<dbReference type="PROSITE" id="PS00211">
    <property type="entry name" value="ABC_TRANSPORTER_1"/>
    <property type="match status" value="1"/>
</dbReference>
<dbReference type="InterPro" id="IPR027417">
    <property type="entry name" value="P-loop_NTPase"/>
</dbReference>
<evidence type="ECO:0000256" key="1">
    <source>
        <dbReference type="ARBA" id="ARBA00022448"/>
    </source>
</evidence>